<dbReference type="GO" id="GO:0008137">
    <property type="term" value="F:NADH dehydrogenase (ubiquinone) activity"/>
    <property type="evidence" value="ECO:0007669"/>
    <property type="project" value="InterPro"/>
</dbReference>
<keyword evidence="4 5" id="KW-0472">Membrane</keyword>
<keyword evidence="5" id="KW-0813">Transport</keyword>
<name>A0A2A2G8E8_9BACT</name>
<feature type="transmembrane region" description="Helical" evidence="5">
    <location>
        <begin position="293"/>
        <end position="314"/>
    </location>
</feature>
<dbReference type="PRINTS" id="PR01434">
    <property type="entry name" value="NADHDHGNASE5"/>
</dbReference>
<feature type="transmembrane region" description="Helical" evidence="5">
    <location>
        <begin position="198"/>
        <end position="222"/>
    </location>
</feature>
<keyword evidence="2 5" id="KW-0812">Transmembrane</keyword>
<keyword evidence="5" id="KW-1278">Translocase</keyword>
<dbReference type="InterPro" id="IPR001750">
    <property type="entry name" value="ND/Mrp_TM"/>
</dbReference>
<dbReference type="Proteomes" id="UP000218831">
    <property type="component" value="Unassembled WGS sequence"/>
</dbReference>
<dbReference type="RefSeq" id="WP_095607311.1">
    <property type="nucleotide sequence ID" value="NZ_NSKE01000010.1"/>
</dbReference>
<protein>
    <recommendedName>
        <fullName evidence="5">NADH-quinone oxidoreductase subunit N</fullName>
        <ecNumber evidence="5">7.1.1.-</ecNumber>
    </recommendedName>
    <alternativeName>
        <fullName evidence="5">NADH dehydrogenase I subunit N</fullName>
    </alternativeName>
    <alternativeName>
        <fullName evidence="5">NDH-1 subunit N</fullName>
    </alternativeName>
</protein>
<feature type="domain" description="NADH:quinone oxidoreductase/Mrp antiporter transmembrane" evidence="7">
    <location>
        <begin position="122"/>
        <end position="410"/>
    </location>
</feature>
<evidence type="ECO:0000256" key="1">
    <source>
        <dbReference type="ARBA" id="ARBA00004127"/>
    </source>
</evidence>
<proteinExistence type="inferred from homology"/>
<dbReference type="InterPro" id="IPR010096">
    <property type="entry name" value="NADH-Q_OxRdtase_suN/2"/>
</dbReference>
<dbReference type="GO" id="GO:0050136">
    <property type="term" value="F:NADH dehydrogenase (quinone) (non-electrogenic) activity"/>
    <property type="evidence" value="ECO:0007669"/>
    <property type="project" value="UniProtKB-UniRule"/>
</dbReference>
<reference evidence="8 9" key="1">
    <citation type="submission" date="2017-08" db="EMBL/GenBank/DDBJ databases">
        <title>Aliifodinibius alkalisoli sp. nov., isolated from saline alkaline soil.</title>
        <authorList>
            <person name="Liu D."/>
            <person name="Zhang G."/>
        </authorList>
    </citation>
    <scope>NUCLEOTIDE SEQUENCE [LARGE SCALE GENOMIC DNA]</scope>
    <source>
        <strain evidence="8 9">WN023</strain>
    </source>
</reference>
<comment type="subcellular location">
    <subcellularLocation>
        <location evidence="5">Cell membrane</location>
        <topology evidence="5">Multi-pass membrane protein</topology>
    </subcellularLocation>
    <subcellularLocation>
        <location evidence="1">Endomembrane system</location>
        <topology evidence="1">Multi-pass membrane protein</topology>
    </subcellularLocation>
    <subcellularLocation>
        <location evidence="6">Membrane</location>
        <topology evidence="6">Multi-pass membrane protein</topology>
    </subcellularLocation>
</comment>
<evidence type="ECO:0000256" key="3">
    <source>
        <dbReference type="ARBA" id="ARBA00022989"/>
    </source>
</evidence>
<dbReference type="GO" id="GO:0042773">
    <property type="term" value="P:ATP synthesis coupled electron transport"/>
    <property type="evidence" value="ECO:0007669"/>
    <property type="project" value="InterPro"/>
</dbReference>
<dbReference type="GO" id="GO:0012505">
    <property type="term" value="C:endomembrane system"/>
    <property type="evidence" value="ECO:0007669"/>
    <property type="project" value="UniProtKB-SubCell"/>
</dbReference>
<keyword evidence="3 5" id="KW-1133">Transmembrane helix</keyword>
<keyword evidence="9" id="KW-1185">Reference proteome</keyword>
<gene>
    <name evidence="5" type="primary">nuoN</name>
    <name evidence="8" type="ORF">CK503_13255</name>
</gene>
<feature type="transmembrane region" description="Helical" evidence="5">
    <location>
        <begin position="36"/>
        <end position="57"/>
    </location>
</feature>
<feature type="transmembrane region" description="Helical" evidence="5">
    <location>
        <begin position="102"/>
        <end position="120"/>
    </location>
</feature>
<dbReference type="OrthoDB" id="9811718at2"/>
<evidence type="ECO:0000256" key="6">
    <source>
        <dbReference type="RuleBase" id="RU000320"/>
    </source>
</evidence>
<feature type="transmembrane region" description="Helical" evidence="5">
    <location>
        <begin position="159"/>
        <end position="178"/>
    </location>
</feature>
<feature type="transmembrane region" description="Helical" evidence="5">
    <location>
        <begin position="6"/>
        <end position="29"/>
    </location>
</feature>
<sequence>MDYLHDINAFLPGVIVALAGLVTITIDAYKNDHGSIYGLTVFSLLAGLILSVMDMFGPVGEAFTGMITYGGVSAFGSSVVLFGALFCVLISREYLSAIDHEYGEVYSLLLIATAGMLGLVSANNLIMIFIGIETMSICLYVLAGIIKGQKIGAEASLKYFLLGAFSTGFLLYGMALLYGATGSLYLTEIAEGASSDLLFIAGAALLLVGFFFKVSAVPFHMWTPDVYQGTPTTITAYMATASKSAAFVALLIVLSKMIPAETANWAGVIEVIAILTMVMGNLIAIVQDNIKRMLAYSSIAHAGYLLVGLAAGTPEGYSAVLFYLFAYTIMNIGAFGVVAYYERQQGLDFTDINNYVGLGFKKPLMGVLLSFFLFSLVGIPPFVGFVGKYLIFAAAINAGYIALAVILALASAASVYYYLRPMVYMYFKDPHKDVPLVRSGIVFRSTLVVLAALTLYFGIAFGDLHNLLSSFYTADWVTHLVGQ</sequence>
<feature type="transmembrane region" description="Helical" evidence="5">
    <location>
        <begin position="389"/>
        <end position="419"/>
    </location>
</feature>
<dbReference type="EC" id="7.1.1.-" evidence="5"/>
<dbReference type="PANTHER" id="PTHR22773">
    <property type="entry name" value="NADH DEHYDROGENASE"/>
    <property type="match status" value="1"/>
</dbReference>
<dbReference type="AlphaFoldDB" id="A0A2A2G8E8"/>
<dbReference type="GO" id="GO:0005886">
    <property type="term" value="C:plasma membrane"/>
    <property type="evidence" value="ECO:0007669"/>
    <property type="project" value="UniProtKB-SubCell"/>
</dbReference>
<feature type="transmembrane region" description="Helical" evidence="5">
    <location>
        <begin position="320"/>
        <end position="342"/>
    </location>
</feature>
<comment type="similarity">
    <text evidence="5">Belongs to the complex I subunit 2 family.</text>
</comment>
<keyword evidence="5" id="KW-0874">Quinone</keyword>
<feature type="transmembrane region" description="Helical" evidence="5">
    <location>
        <begin position="265"/>
        <end position="286"/>
    </location>
</feature>
<dbReference type="Pfam" id="PF00361">
    <property type="entry name" value="Proton_antipo_M"/>
    <property type="match status" value="1"/>
</dbReference>
<dbReference type="GO" id="GO:0048038">
    <property type="term" value="F:quinone binding"/>
    <property type="evidence" value="ECO:0007669"/>
    <property type="project" value="UniProtKB-KW"/>
</dbReference>
<feature type="transmembrane region" description="Helical" evidence="5">
    <location>
        <begin position="69"/>
        <end position="90"/>
    </location>
</feature>
<keyword evidence="5" id="KW-0830">Ubiquinone</keyword>
<feature type="transmembrane region" description="Helical" evidence="5">
    <location>
        <begin position="363"/>
        <end position="383"/>
    </location>
</feature>
<feature type="transmembrane region" description="Helical" evidence="5">
    <location>
        <begin position="234"/>
        <end position="253"/>
    </location>
</feature>
<evidence type="ECO:0000259" key="7">
    <source>
        <dbReference type="Pfam" id="PF00361"/>
    </source>
</evidence>
<feature type="transmembrane region" description="Helical" evidence="5">
    <location>
        <begin position="440"/>
        <end position="461"/>
    </location>
</feature>
<comment type="catalytic activity">
    <reaction evidence="5">
        <text>a quinone + NADH + 5 H(+)(in) = a quinol + NAD(+) + 4 H(+)(out)</text>
        <dbReference type="Rhea" id="RHEA:57888"/>
        <dbReference type="ChEBI" id="CHEBI:15378"/>
        <dbReference type="ChEBI" id="CHEBI:24646"/>
        <dbReference type="ChEBI" id="CHEBI:57540"/>
        <dbReference type="ChEBI" id="CHEBI:57945"/>
        <dbReference type="ChEBI" id="CHEBI:132124"/>
    </reaction>
</comment>
<evidence type="ECO:0000256" key="5">
    <source>
        <dbReference type="HAMAP-Rule" id="MF_00445"/>
    </source>
</evidence>
<dbReference type="EMBL" id="NSKE01000010">
    <property type="protein sequence ID" value="PAU93129.1"/>
    <property type="molecule type" value="Genomic_DNA"/>
</dbReference>
<keyword evidence="5" id="KW-1003">Cell membrane</keyword>
<keyword evidence="5" id="KW-0520">NAD</keyword>
<evidence type="ECO:0000256" key="4">
    <source>
        <dbReference type="ARBA" id="ARBA00023136"/>
    </source>
</evidence>
<comment type="subunit">
    <text evidence="5">NDH-1 is composed of 14 different subunits. Subunits NuoA, H, J, K, L, M, N constitute the membrane sector of the complex.</text>
</comment>
<dbReference type="HAMAP" id="MF_00445">
    <property type="entry name" value="NDH1_NuoN_1"/>
    <property type="match status" value="1"/>
</dbReference>
<dbReference type="NCBIfam" id="TIGR01770">
    <property type="entry name" value="NDH_I_N"/>
    <property type="match status" value="1"/>
</dbReference>
<evidence type="ECO:0000256" key="2">
    <source>
        <dbReference type="ARBA" id="ARBA00022692"/>
    </source>
</evidence>
<organism evidence="8 9">
    <name type="scientific">Fodinibius salipaludis</name>
    <dbReference type="NCBI Taxonomy" id="2032627"/>
    <lineage>
        <taxon>Bacteria</taxon>
        <taxon>Pseudomonadati</taxon>
        <taxon>Balneolota</taxon>
        <taxon>Balneolia</taxon>
        <taxon>Balneolales</taxon>
        <taxon>Balneolaceae</taxon>
        <taxon>Fodinibius</taxon>
    </lineage>
</organism>
<accession>A0A2A2G8E8</accession>
<comment type="function">
    <text evidence="5">NDH-1 shuttles electrons from NADH, via FMN and iron-sulfur (Fe-S) centers, to quinones in the respiratory chain. The immediate electron acceptor for the enzyme in this species is believed to be ubiquinone. Couples the redox reaction to proton translocation (for every two electrons transferred, four hydrogen ions are translocated across the cytoplasmic membrane), and thus conserves the redox energy in a proton gradient.</text>
</comment>
<feature type="transmembrane region" description="Helical" evidence="5">
    <location>
        <begin position="126"/>
        <end position="147"/>
    </location>
</feature>
<evidence type="ECO:0000313" key="9">
    <source>
        <dbReference type="Proteomes" id="UP000218831"/>
    </source>
</evidence>
<comment type="caution">
    <text evidence="8">The sequence shown here is derived from an EMBL/GenBank/DDBJ whole genome shotgun (WGS) entry which is preliminary data.</text>
</comment>
<evidence type="ECO:0000313" key="8">
    <source>
        <dbReference type="EMBL" id="PAU93129.1"/>
    </source>
</evidence>